<sequence>MFLTISAFIVACWLAIEPLSALPYRIEQPDFWEFKSGVLYFDENRFSLPGLAAIILGLFAISMILYELVWSILGISEFRAFPEKLMVKHRLFGISRTHLIHRNSLLQFQESRIMHDDHIYGWTLKAITKQRRFFLFHSEIVLLNKKPLTYSDWLGTVLADFYKVKFVPSPARGRI</sequence>
<keyword evidence="1" id="KW-0472">Membrane</keyword>
<dbReference type="Proteomes" id="UP000185860">
    <property type="component" value="Unassembled WGS sequence"/>
</dbReference>
<proteinExistence type="predicted"/>
<feature type="transmembrane region" description="Helical" evidence="1">
    <location>
        <begin position="45"/>
        <end position="69"/>
    </location>
</feature>
<accession>A0A1U7IAD6</accession>
<dbReference type="EMBL" id="MRCE01000029">
    <property type="protein sequence ID" value="OKH33477.1"/>
    <property type="molecule type" value="Genomic_DNA"/>
</dbReference>
<keyword evidence="1" id="KW-0812">Transmembrane</keyword>
<gene>
    <name evidence="2" type="ORF">NIES2119_23150</name>
</gene>
<evidence type="ECO:0000313" key="3">
    <source>
        <dbReference type="Proteomes" id="UP000185860"/>
    </source>
</evidence>
<comment type="caution">
    <text evidence="2">The sequence shown here is derived from an EMBL/GenBank/DDBJ whole genome shotgun (WGS) entry which is preliminary data.</text>
</comment>
<reference evidence="2 3" key="1">
    <citation type="submission" date="2016-11" db="EMBL/GenBank/DDBJ databases">
        <title>Draft Genome Sequences of Nine Cyanobacterial Strains from Diverse Habitats.</title>
        <authorList>
            <person name="Zhu T."/>
            <person name="Hou S."/>
            <person name="Lu X."/>
            <person name="Hess W.R."/>
        </authorList>
    </citation>
    <scope>NUCLEOTIDE SEQUENCE [LARGE SCALE GENOMIC DNA]</scope>
    <source>
        <strain evidence="2 3">IAM M-71</strain>
    </source>
</reference>
<keyword evidence="1" id="KW-1133">Transmembrane helix</keyword>
<evidence type="ECO:0000313" key="2">
    <source>
        <dbReference type="EMBL" id="OKH33477.1"/>
    </source>
</evidence>
<name>A0A1U7IAD6_9CYAN</name>
<dbReference type="AlphaFoldDB" id="A0A1U7IAD6"/>
<organism evidence="2 3">
    <name type="scientific">[Phormidium ambiguum] IAM M-71</name>
    <dbReference type="NCBI Taxonomy" id="454136"/>
    <lineage>
        <taxon>Bacteria</taxon>
        <taxon>Bacillati</taxon>
        <taxon>Cyanobacteriota</taxon>
        <taxon>Cyanophyceae</taxon>
        <taxon>Oscillatoriophycideae</taxon>
        <taxon>Aerosakkonematales</taxon>
        <taxon>Aerosakkonemataceae</taxon>
        <taxon>Floridanema</taxon>
    </lineage>
</organism>
<protein>
    <submittedName>
        <fullName evidence="2">Uncharacterized protein</fullName>
    </submittedName>
</protein>
<evidence type="ECO:0000256" key="1">
    <source>
        <dbReference type="SAM" id="Phobius"/>
    </source>
</evidence>